<sequence>MAQRKRGPAGGWPYHGARAQRARTLAGLVEAWASGASWAQVMADSNLDDGDMARLLIRTIDLLKQLQHNAHMLPQLKEAAAEALRGMDRKPVTEQSF</sequence>
<comment type="caution">
    <text evidence="2">The sequence shown here is derived from an EMBL/GenBank/DDBJ whole genome shotgun (WGS) entry which is preliminary data.</text>
</comment>
<dbReference type="InterPro" id="IPR012961">
    <property type="entry name" value="Ski2/MTR4_C"/>
</dbReference>
<feature type="domain" description="ATP-dependent RNA helicase Ski2/MTR4 C-terminal" evidence="1">
    <location>
        <begin position="1"/>
        <end position="97"/>
    </location>
</feature>
<dbReference type="Proteomes" id="UP000236333">
    <property type="component" value="Unassembled WGS sequence"/>
</dbReference>
<dbReference type="Gene3D" id="1.10.3380.30">
    <property type="match status" value="1"/>
</dbReference>
<evidence type="ECO:0000313" key="2">
    <source>
        <dbReference type="EMBL" id="PNH10359.1"/>
    </source>
</evidence>
<protein>
    <submittedName>
        <fullName evidence="2">DEAD-box ATP-dependent RNA helicase ISE2, chloroplastic</fullName>
    </submittedName>
</protein>
<reference evidence="2 3" key="1">
    <citation type="journal article" date="2017" name="Mol. Biol. Evol.">
        <title>The 4-celled Tetrabaena socialis nuclear genome reveals the essential components for genetic control of cell number at the origin of multicellularity in the volvocine lineage.</title>
        <authorList>
            <person name="Featherston J."/>
            <person name="Arakaki Y."/>
            <person name="Hanschen E.R."/>
            <person name="Ferris P.J."/>
            <person name="Michod R.E."/>
            <person name="Olson B.J.S.C."/>
            <person name="Nozaki H."/>
            <person name="Durand P.M."/>
        </authorList>
    </citation>
    <scope>NUCLEOTIDE SEQUENCE [LARGE SCALE GENOMIC DNA]</scope>
    <source>
        <strain evidence="2 3">NIES-571</strain>
    </source>
</reference>
<keyword evidence="3" id="KW-1185">Reference proteome</keyword>
<evidence type="ECO:0000259" key="1">
    <source>
        <dbReference type="SMART" id="SM01142"/>
    </source>
</evidence>
<evidence type="ECO:0000313" key="3">
    <source>
        <dbReference type="Proteomes" id="UP000236333"/>
    </source>
</evidence>
<dbReference type="GO" id="GO:0004386">
    <property type="term" value="F:helicase activity"/>
    <property type="evidence" value="ECO:0007669"/>
    <property type="project" value="UniProtKB-KW"/>
</dbReference>
<keyword evidence="2" id="KW-0067">ATP-binding</keyword>
<accession>A0A2J8ACW3</accession>
<keyword evidence="2" id="KW-0547">Nucleotide-binding</keyword>
<organism evidence="2 3">
    <name type="scientific">Tetrabaena socialis</name>
    <dbReference type="NCBI Taxonomy" id="47790"/>
    <lineage>
        <taxon>Eukaryota</taxon>
        <taxon>Viridiplantae</taxon>
        <taxon>Chlorophyta</taxon>
        <taxon>core chlorophytes</taxon>
        <taxon>Chlorophyceae</taxon>
        <taxon>CS clade</taxon>
        <taxon>Chlamydomonadales</taxon>
        <taxon>Tetrabaenaceae</taxon>
        <taxon>Tetrabaena</taxon>
    </lineage>
</organism>
<gene>
    <name evidence="2" type="ORF">TSOC_002904</name>
</gene>
<keyword evidence="2" id="KW-0378">Hydrolase</keyword>
<proteinExistence type="predicted"/>
<name>A0A2J8ACW3_9CHLO</name>
<dbReference type="OrthoDB" id="64767at2759"/>
<dbReference type="Pfam" id="PF08148">
    <property type="entry name" value="DSHCT"/>
    <property type="match status" value="1"/>
</dbReference>
<dbReference type="SMART" id="SM01142">
    <property type="entry name" value="DSHCT"/>
    <property type="match status" value="1"/>
</dbReference>
<dbReference type="AlphaFoldDB" id="A0A2J8ACW3"/>
<keyword evidence="2" id="KW-0347">Helicase</keyword>
<dbReference type="EMBL" id="PGGS01000058">
    <property type="protein sequence ID" value="PNH10359.1"/>
    <property type="molecule type" value="Genomic_DNA"/>
</dbReference>